<dbReference type="AlphaFoldDB" id="A0A9J6FQN6"/>
<dbReference type="Proteomes" id="UP000821853">
    <property type="component" value="Unassembled WGS sequence"/>
</dbReference>
<dbReference type="OrthoDB" id="430207at2759"/>
<evidence type="ECO:0000256" key="5">
    <source>
        <dbReference type="ARBA" id="ARBA00023136"/>
    </source>
</evidence>
<dbReference type="InterPro" id="IPR007248">
    <property type="entry name" value="Mpv17_PMP22"/>
</dbReference>
<dbReference type="GO" id="GO:0016020">
    <property type="term" value="C:membrane"/>
    <property type="evidence" value="ECO:0007669"/>
    <property type="project" value="UniProtKB-SubCell"/>
</dbReference>
<keyword evidence="3 6" id="KW-0812">Transmembrane</keyword>
<feature type="transmembrane region" description="Helical" evidence="6">
    <location>
        <begin position="17"/>
        <end position="34"/>
    </location>
</feature>
<name>A0A9J6FQN6_HAELO</name>
<dbReference type="VEuPathDB" id="VectorBase:HLOH_056489"/>
<protein>
    <recommendedName>
        <fullName evidence="9">Mpv17-like protein</fullName>
    </recommendedName>
</protein>
<sequence>MQRAIINVRTLFKSRPLLANVVSFGSMYVCAEVAQQTILQKLDPTVREYDWPLVGRYAVIGTGIYAPALFYWYRYLDRVLPGKLVAVAVRKALIDQVLASSTLLVAFYTAMSVMEGKEDIFAELKAKFVPTYKLSCCFWIPAQCVNFFLVPPHLRVVTVGLCSFAWVNILCVMKRMCCLLCSSAVESAFWWSALSDRSLLLLPVVSSLRECGGNTGAILVHHPITAREMRDVETSS</sequence>
<dbReference type="PANTHER" id="PTHR11266">
    <property type="entry name" value="PEROXISOMAL MEMBRANE PROTEIN 2, PXMP2 MPV17"/>
    <property type="match status" value="1"/>
</dbReference>
<reference evidence="7 8" key="1">
    <citation type="journal article" date="2020" name="Cell">
        <title>Large-Scale Comparative Analyses of Tick Genomes Elucidate Their Genetic Diversity and Vector Capacities.</title>
        <authorList>
            <consortium name="Tick Genome and Microbiome Consortium (TIGMIC)"/>
            <person name="Jia N."/>
            <person name="Wang J."/>
            <person name="Shi W."/>
            <person name="Du L."/>
            <person name="Sun Y."/>
            <person name="Zhan W."/>
            <person name="Jiang J.F."/>
            <person name="Wang Q."/>
            <person name="Zhang B."/>
            <person name="Ji P."/>
            <person name="Bell-Sakyi L."/>
            <person name="Cui X.M."/>
            <person name="Yuan T.T."/>
            <person name="Jiang B.G."/>
            <person name="Yang W.F."/>
            <person name="Lam T.T."/>
            <person name="Chang Q.C."/>
            <person name="Ding S.J."/>
            <person name="Wang X.J."/>
            <person name="Zhu J.G."/>
            <person name="Ruan X.D."/>
            <person name="Zhao L."/>
            <person name="Wei J.T."/>
            <person name="Ye R.Z."/>
            <person name="Que T.C."/>
            <person name="Du C.H."/>
            <person name="Zhou Y.H."/>
            <person name="Cheng J.X."/>
            <person name="Dai P.F."/>
            <person name="Guo W.B."/>
            <person name="Han X.H."/>
            <person name="Huang E.J."/>
            <person name="Li L.F."/>
            <person name="Wei W."/>
            <person name="Gao Y.C."/>
            <person name="Liu J.Z."/>
            <person name="Shao H.Z."/>
            <person name="Wang X."/>
            <person name="Wang C.C."/>
            <person name="Yang T.C."/>
            <person name="Huo Q.B."/>
            <person name="Li W."/>
            <person name="Chen H.Y."/>
            <person name="Chen S.E."/>
            <person name="Zhou L.G."/>
            <person name="Ni X.B."/>
            <person name="Tian J.H."/>
            <person name="Sheng Y."/>
            <person name="Liu T."/>
            <person name="Pan Y.S."/>
            <person name="Xia L.Y."/>
            <person name="Li J."/>
            <person name="Zhao F."/>
            <person name="Cao W.C."/>
        </authorList>
    </citation>
    <scope>NUCLEOTIDE SEQUENCE [LARGE SCALE GENOMIC DNA]</scope>
    <source>
        <strain evidence="7">HaeL-2018</strain>
    </source>
</reference>
<evidence type="ECO:0008006" key="9">
    <source>
        <dbReference type="Google" id="ProtNLM"/>
    </source>
</evidence>
<evidence type="ECO:0000256" key="2">
    <source>
        <dbReference type="ARBA" id="ARBA00006824"/>
    </source>
</evidence>
<comment type="subcellular location">
    <subcellularLocation>
        <location evidence="1">Membrane</location>
        <topology evidence="1">Multi-pass membrane protein</topology>
    </subcellularLocation>
</comment>
<keyword evidence="8" id="KW-1185">Reference proteome</keyword>
<dbReference type="OMA" id="AGWWRVL"/>
<gene>
    <name evidence="7" type="ORF">HPB48_005792</name>
</gene>
<feature type="transmembrane region" description="Helical" evidence="6">
    <location>
        <begin position="156"/>
        <end position="173"/>
    </location>
</feature>
<evidence type="ECO:0000256" key="4">
    <source>
        <dbReference type="ARBA" id="ARBA00022989"/>
    </source>
</evidence>
<evidence type="ECO:0000313" key="7">
    <source>
        <dbReference type="EMBL" id="KAH9365610.1"/>
    </source>
</evidence>
<feature type="transmembrane region" description="Helical" evidence="6">
    <location>
        <begin position="93"/>
        <end position="111"/>
    </location>
</feature>
<dbReference type="PANTHER" id="PTHR11266:SF85">
    <property type="entry name" value="MPV17-LIKE PROTEIN"/>
    <property type="match status" value="1"/>
</dbReference>
<comment type="similarity">
    <text evidence="2 6">Belongs to the peroxisomal membrane protein PXMP2/4 family.</text>
</comment>
<proteinExistence type="inferred from homology"/>
<organism evidence="7 8">
    <name type="scientific">Haemaphysalis longicornis</name>
    <name type="common">Bush tick</name>
    <dbReference type="NCBI Taxonomy" id="44386"/>
    <lineage>
        <taxon>Eukaryota</taxon>
        <taxon>Metazoa</taxon>
        <taxon>Ecdysozoa</taxon>
        <taxon>Arthropoda</taxon>
        <taxon>Chelicerata</taxon>
        <taxon>Arachnida</taxon>
        <taxon>Acari</taxon>
        <taxon>Parasitiformes</taxon>
        <taxon>Ixodida</taxon>
        <taxon>Ixodoidea</taxon>
        <taxon>Ixodidae</taxon>
        <taxon>Haemaphysalinae</taxon>
        <taxon>Haemaphysalis</taxon>
    </lineage>
</organism>
<keyword evidence="4 6" id="KW-1133">Transmembrane helix</keyword>
<dbReference type="Pfam" id="PF04117">
    <property type="entry name" value="Mpv17_PMP22"/>
    <property type="match status" value="1"/>
</dbReference>
<evidence type="ECO:0000256" key="6">
    <source>
        <dbReference type="RuleBase" id="RU363053"/>
    </source>
</evidence>
<dbReference type="GO" id="GO:0005739">
    <property type="term" value="C:mitochondrion"/>
    <property type="evidence" value="ECO:0007669"/>
    <property type="project" value="TreeGrafter"/>
</dbReference>
<evidence type="ECO:0000256" key="3">
    <source>
        <dbReference type="ARBA" id="ARBA00022692"/>
    </source>
</evidence>
<dbReference type="EMBL" id="JABSTR010000003">
    <property type="protein sequence ID" value="KAH9365610.1"/>
    <property type="molecule type" value="Genomic_DNA"/>
</dbReference>
<evidence type="ECO:0000313" key="8">
    <source>
        <dbReference type="Proteomes" id="UP000821853"/>
    </source>
</evidence>
<keyword evidence="5 6" id="KW-0472">Membrane</keyword>
<comment type="caution">
    <text evidence="7">The sequence shown here is derived from an EMBL/GenBank/DDBJ whole genome shotgun (WGS) entry which is preliminary data.</text>
</comment>
<feature type="transmembrane region" description="Helical" evidence="6">
    <location>
        <begin position="54"/>
        <end position="73"/>
    </location>
</feature>
<accession>A0A9J6FQN6</accession>
<evidence type="ECO:0000256" key="1">
    <source>
        <dbReference type="ARBA" id="ARBA00004141"/>
    </source>
</evidence>